<reference evidence="2" key="1">
    <citation type="submission" date="2020-01" db="EMBL/GenBank/DDBJ databases">
        <authorList>
            <person name="Mishra B."/>
        </authorList>
    </citation>
    <scope>NUCLEOTIDE SEQUENCE [LARGE SCALE GENOMIC DNA]</scope>
</reference>
<feature type="compositionally biased region" description="Polar residues" evidence="1">
    <location>
        <begin position="77"/>
        <end position="87"/>
    </location>
</feature>
<evidence type="ECO:0000256" key="1">
    <source>
        <dbReference type="SAM" id="MobiDB-lite"/>
    </source>
</evidence>
<dbReference type="AlphaFoldDB" id="A0A6D2HLC2"/>
<feature type="region of interest" description="Disordered" evidence="1">
    <location>
        <begin position="77"/>
        <end position="106"/>
    </location>
</feature>
<comment type="caution">
    <text evidence="2">The sequence shown here is derived from an EMBL/GenBank/DDBJ whole genome shotgun (WGS) entry which is preliminary data.</text>
</comment>
<protein>
    <submittedName>
        <fullName evidence="2">Uncharacterized protein</fullName>
    </submittedName>
</protein>
<gene>
    <name evidence="2" type="ORF">MERR_LOCUS2208</name>
</gene>
<keyword evidence="3" id="KW-1185">Reference proteome</keyword>
<proteinExistence type="predicted"/>
<evidence type="ECO:0000313" key="2">
    <source>
        <dbReference type="EMBL" id="CAA7014973.1"/>
    </source>
</evidence>
<organism evidence="2 3">
    <name type="scientific">Microthlaspi erraticum</name>
    <dbReference type="NCBI Taxonomy" id="1685480"/>
    <lineage>
        <taxon>Eukaryota</taxon>
        <taxon>Viridiplantae</taxon>
        <taxon>Streptophyta</taxon>
        <taxon>Embryophyta</taxon>
        <taxon>Tracheophyta</taxon>
        <taxon>Spermatophyta</taxon>
        <taxon>Magnoliopsida</taxon>
        <taxon>eudicotyledons</taxon>
        <taxon>Gunneridae</taxon>
        <taxon>Pentapetalae</taxon>
        <taxon>rosids</taxon>
        <taxon>malvids</taxon>
        <taxon>Brassicales</taxon>
        <taxon>Brassicaceae</taxon>
        <taxon>Coluteocarpeae</taxon>
        <taxon>Microthlaspi</taxon>
    </lineage>
</organism>
<accession>A0A6D2HLC2</accession>
<dbReference type="Proteomes" id="UP000467841">
    <property type="component" value="Unassembled WGS sequence"/>
</dbReference>
<evidence type="ECO:0000313" key="3">
    <source>
        <dbReference type="Proteomes" id="UP000467841"/>
    </source>
</evidence>
<name>A0A6D2HLC2_9BRAS</name>
<dbReference type="EMBL" id="CACVBM020000133">
    <property type="protein sequence ID" value="CAA7014973.1"/>
    <property type="molecule type" value="Genomic_DNA"/>
</dbReference>
<sequence>MNKKKEEKIISLPVTICLTYYTVSQPQLPPRLTTHVAVSGFSMHERLAKAIAAKWISASPRKRNWISVHRCLEASLRKTTGAPTTRGNRPPFSDDNRSFTDITSHP</sequence>